<keyword evidence="3 6" id="KW-0479">Metal-binding</keyword>
<dbReference type="OrthoDB" id="9814063at2"/>
<comment type="caution">
    <text evidence="9">The sequence shown here is derived from an EMBL/GenBank/DDBJ whole genome shotgun (WGS) entry which is preliminary data.</text>
</comment>
<evidence type="ECO:0000256" key="4">
    <source>
        <dbReference type="ARBA" id="ARBA00022982"/>
    </source>
</evidence>
<protein>
    <submittedName>
        <fullName evidence="9">C-type cytochrome</fullName>
    </submittedName>
</protein>
<evidence type="ECO:0000259" key="8">
    <source>
        <dbReference type="PROSITE" id="PS51007"/>
    </source>
</evidence>
<gene>
    <name evidence="9" type="ORF">FJM65_12495</name>
</gene>
<dbReference type="GO" id="GO:0020037">
    <property type="term" value="F:heme binding"/>
    <property type="evidence" value="ECO:0007669"/>
    <property type="project" value="InterPro"/>
</dbReference>
<dbReference type="GO" id="GO:0009055">
    <property type="term" value="F:electron transfer activity"/>
    <property type="evidence" value="ECO:0007669"/>
    <property type="project" value="InterPro"/>
</dbReference>
<dbReference type="Gene3D" id="1.10.760.10">
    <property type="entry name" value="Cytochrome c-like domain"/>
    <property type="match status" value="1"/>
</dbReference>
<keyword evidence="2 6" id="KW-0349">Heme</keyword>
<dbReference type="SUPFAM" id="SSF46626">
    <property type="entry name" value="Cytochrome c"/>
    <property type="match status" value="1"/>
</dbReference>
<dbReference type="AlphaFoldDB" id="A0A501W6N2"/>
<comment type="PTM">
    <text evidence="6">Binds 1 heme c group covalently per subunit.</text>
</comment>
<keyword evidence="5 6" id="KW-0408">Iron</keyword>
<dbReference type="Pfam" id="PF00034">
    <property type="entry name" value="Cytochrom_C"/>
    <property type="match status" value="1"/>
</dbReference>
<feature type="region of interest" description="Disordered" evidence="7">
    <location>
        <begin position="1"/>
        <end position="22"/>
    </location>
</feature>
<evidence type="ECO:0000313" key="9">
    <source>
        <dbReference type="EMBL" id="TPE43764.1"/>
    </source>
</evidence>
<feature type="binding site" description="covalent" evidence="6">
    <location>
        <position position="33"/>
    </location>
    <ligand>
        <name>heme c</name>
        <dbReference type="ChEBI" id="CHEBI:61717"/>
    </ligand>
</feature>
<evidence type="ECO:0000256" key="2">
    <source>
        <dbReference type="ARBA" id="ARBA00022617"/>
    </source>
</evidence>
<keyword evidence="1" id="KW-0813">Transport</keyword>
<dbReference type="InterPro" id="IPR009056">
    <property type="entry name" value="Cyt_c-like_dom"/>
</dbReference>
<keyword evidence="10" id="KW-1185">Reference proteome</keyword>
<organism evidence="9 10">
    <name type="scientific">Pontibacter mangrovi</name>
    <dbReference type="NCBI Taxonomy" id="2589816"/>
    <lineage>
        <taxon>Bacteria</taxon>
        <taxon>Pseudomonadati</taxon>
        <taxon>Bacteroidota</taxon>
        <taxon>Cytophagia</taxon>
        <taxon>Cytophagales</taxon>
        <taxon>Hymenobacteraceae</taxon>
        <taxon>Pontibacter</taxon>
    </lineage>
</organism>
<dbReference type="GO" id="GO:0005506">
    <property type="term" value="F:iron ion binding"/>
    <property type="evidence" value="ECO:0007669"/>
    <property type="project" value="InterPro"/>
</dbReference>
<accession>A0A501W6N2</accession>
<sequence length="105" mass="11390">MNIGTDRSLGAEGEAATAENHENGKKLIAMSDCLACHQEQKKLVGPAYAEVAEKYEANDKNIDYLAGKIIEGGSGVWGQVPMSPHPDLSQDDAKEMVRYILSLKK</sequence>
<feature type="binding site" description="covalent" evidence="6">
    <location>
        <position position="37"/>
    </location>
    <ligand>
        <name>heme c</name>
        <dbReference type="ChEBI" id="CHEBI:61717"/>
    </ligand>
</feature>
<evidence type="ECO:0000256" key="3">
    <source>
        <dbReference type="ARBA" id="ARBA00022723"/>
    </source>
</evidence>
<feature type="domain" description="Cytochrome c" evidence="8">
    <location>
        <begin position="19"/>
        <end position="104"/>
    </location>
</feature>
<dbReference type="Proteomes" id="UP000316727">
    <property type="component" value="Unassembled WGS sequence"/>
</dbReference>
<dbReference type="PROSITE" id="PS51007">
    <property type="entry name" value="CYTC"/>
    <property type="match status" value="1"/>
</dbReference>
<keyword evidence="4" id="KW-0249">Electron transport</keyword>
<evidence type="ECO:0000313" key="10">
    <source>
        <dbReference type="Proteomes" id="UP000316727"/>
    </source>
</evidence>
<name>A0A501W6N2_9BACT</name>
<dbReference type="InterPro" id="IPR036909">
    <property type="entry name" value="Cyt_c-like_dom_sf"/>
</dbReference>
<dbReference type="EMBL" id="VFRQ01000006">
    <property type="protein sequence ID" value="TPE43764.1"/>
    <property type="molecule type" value="Genomic_DNA"/>
</dbReference>
<evidence type="ECO:0000256" key="1">
    <source>
        <dbReference type="ARBA" id="ARBA00022448"/>
    </source>
</evidence>
<proteinExistence type="predicted"/>
<evidence type="ECO:0000256" key="6">
    <source>
        <dbReference type="PIRSR" id="PIRSR602324-1"/>
    </source>
</evidence>
<dbReference type="PRINTS" id="PR00606">
    <property type="entry name" value="CYTCHROMECID"/>
</dbReference>
<feature type="binding site" description="covalent" evidence="6">
    <location>
        <position position="82"/>
    </location>
    <ligand>
        <name>heme c</name>
        <dbReference type="ChEBI" id="CHEBI:61717"/>
    </ligand>
</feature>
<evidence type="ECO:0000256" key="7">
    <source>
        <dbReference type="SAM" id="MobiDB-lite"/>
    </source>
</evidence>
<evidence type="ECO:0000256" key="5">
    <source>
        <dbReference type="ARBA" id="ARBA00023004"/>
    </source>
</evidence>
<dbReference type="InterPro" id="IPR002324">
    <property type="entry name" value="Cyt_c_ID"/>
</dbReference>
<reference evidence="9 10" key="1">
    <citation type="submission" date="2019-06" db="EMBL/GenBank/DDBJ databases">
        <title>A novel bacterium of genus Pontibacter, isolated from marine sediment.</title>
        <authorList>
            <person name="Huang H."/>
            <person name="Mo K."/>
            <person name="Hu Y."/>
        </authorList>
    </citation>
    <scope>NUCLEOTIDE SEQUENCE [LARGE SCALE GENOMIC DNA]</scope>
    <source>
        <strain evidence="9 10">HB172049</strain>
    </source>
</reference>